<dbReference type="InterPro" id="IPR002625">
    <property type="entry name" value="Smr_dom"/>
</dbReference>
<dbReference type="Proteomes" id="UP000036987">
    <property type="component" value="Unassembled WGS sequence"/>
</dbReference>
<accession>A0A0K9P4L8</accession>
<proteinExistence type="predicted"/>
<dbReference type="EMBL" id="LFYR01001262">
    <property type="protein sequence ID" value="KMZ63157.1"/>
    <property type="molecule type" value="Genomic_DNA"/>
</dbReference>
<gene>
    <name evidence="2" type="ORF">ZOSMA_422G00040</name>
</gene>
<dbReference type="PANTHER" id="PTHR47812">
    <property type="entry name" value="SMR (SMALL MUTS RELATED) DOMAIN-CONTAINING PROTEIN"/>
    <property type="match status" value="1"/>
</dbReference>
<evidence type="ECO:0000313" key="2">
    <source>
        <dbReference type="EMBL" id="KMZ63157.1"/>
    </source>
</evidence>
<dbReference type="SUPFAM" id="SSF160443">
    <property type="entry name" value="SMR domain-like"/>
    <property type="match status" value="1"/>
</dbReference>
<comment type="caution">
    <text evidence="2">The sequence shown here is derived from an EMBL/GenBank/DDBJ whole genome shotgun (WGS) entry which is preliminary data.</text>
</comment>
<reference evidence="3" key="1">
    <citation type="journal article" date="2016" name="Nature">
        <title>The genome of the seagrass Zostera marina reveals angiosperm adaptation to the sea.</title>
        <authorList>
            <person name="Olsen J.L."/>
            <person name="Rouze P."/>
            <person name="Verhelst B."/>
            <person name="Lin Y.-C."/>
            <person name="Bayer T."/>
            <person name="Collen J."/>
            <person name="Dattolo E."/>
            <person name="De Paoli E."/>
            <person name="Dittami S."/>
            <person name="Maumus F."/>
            <person name="Michel G."/>
            <person name="Kersting A."/>
            <person name="Lauritano C."/>
            <person name="Lohaus R."/>
            <person name="Toepel M."/>
            <person name="Tonon T."/>
            <person name="Vanneste K."/>
            <person name="Amirebrahimi M."/>
            <person name="Brakel J."/>
            <person name="Bostroem C."/>
            <person name="Chovatia M."/>
            <person name="Grimwood J."/>
            <person name="Jenkins J.W."/>
            <person name="Jueterbock A."/>
            <person name="Mraz A."/>
            <person name="Stam W.T."/>
            <person name="Tice H."/>
            <person name="Bornberg-Bauer E."/>
            <person name="Green P.J."/>
            <person name="Pearson G.A."/>
            <person name="Procaccini G."/>
            <person name="Duarte C.M."/>
            <person name="Schmutz J."/>
            <person name="Reusch T.B.H."/>
            <person name="Van de Peer Y."/>
        </authorList>
    </citation>
    <scope>NUCLEOTIDE SEQUENCE [LARGE SCALE GENOMIC DNA]</scope>
    <source>
        <strain evidence="3">cv. Finnish</strain>
    </source>
</reference>
<dbReference type="PROSITE" id="PS50828">
    <property type="entry name" value="SMR"/>
    <property type="match status" value="1"/>
</dbReference>
<evidence type="ECO:0000259" key="1">
    <source>
        <dbReference type="PROSITE" id="PS50828"/>
    </source>
</evidence>
<organism evidence="2 3">
    <name type="scientific">Zostera marina</name>
    <name type="common">Eelgrass</name>
    <dbReference type="NCBI Taxonomy" id="29655"/>
    <lineage>
        <taxon>Eukaryota</taxon>
        <taxon>Viridiplantae</taxon>
        <taxon>Streptophyta</taxon>
        <taxon>Embryophyta</taxon>
        <taxon>Tracheophyta</taxon>
        <taxon>Spermatophyta</taxon>
        <taxon>Magnoliopsida</taxon>
        <taxon>Liliopsida</taxon>
        <taxon>Zosteraceae</taxon>
        <taxon>Zostera</taxon>
    </lineage>
</organism>
<protein>
    <recommendedName>
        <fullName evidence="1">Smr domain-containing protein</fullName>
    </recommendedName>
</protein>
<dbReference type="InterPro" id="IPR036063">
    <property type="entry name" value="Smr_dom_sf"/>
</dbReference>
<dbReference type="Gene3D" id="3.30.1370.110">
    <property type="match status" value="1"/>
</dbReference>
<sequence>MADAMQHLIRDIRECDLNSDIDIYEICRKEAIEMSREAVDALKERLSLVEDLKIQKELLVITGIGKHSKGKAILPNTIRNFLIQNRIQLAR</sequence>
<dbReference type="OrthoDB" id="3231855at2759"/>
<keyword evidence="3" id="KW-1185">Reference proteome</keyword>
<evidence type="ECO:0000313" key="3">
    <source>
        <dbReference type="Proteomes" id="UP000036987"/>
    </source>
</evidence>
<name>A0A0K9P4L8_ZOSMR</name>
<dbReference type="PANTHER" id="PTHR47812:SF2">
    <property type="entry name" value="SMR (SMALL MUTS RELATED) DOMAIN-CONTAINING PROTEIN"/>
    <property type="match status" value="1"/>
</dbReference>
<dbReference type="AlphaFoldDB" id="A0A0K9P4L8"/>
<feature type="domain" description="Smr" evidence="1">
    <location>
        <begin position="37"/>
        <end position="91"/>
    </location>
</feature>